<dbReference type="AlphaFoldDB" id="A0A9W8ANQ9"/>
<sequence length="377" mass="42864">MAAAARKMSKSSPSPNPTTYLAPNVGGSGVIRWPEFDEDDVVTFLEEFEEIAEAHGIQGKRRCVKLKYCLPKEKVEEVTLYEGYLSGDWEQLKKDLLYVFPQTGTSSKRLEKKLKELIRYRWTMDGLRSKVLMYQSLIRATKGGGMTNDMQGKLLIRLLPVNLERKLKDNSVVDGEMPPLAEVAKKVLAHAANEEYWAEEEIIPGVEETPNVEPKPAPKSDPKSEPKPDQKPEINLLAEQFEKLSLNLIRMVEDRTKGGYRDRDNWTRNCFYCNSPGHRKYDCAEYAKDKLDGLFTIGERGKIFDRQGNFVRIDAEKGMMHHIRNQRGKTNLVRGVSISPEAATFAVKSVPEEVIEVPTEWDCPVVIDGVTYQVKRP</sequence>
<dbReference type="GO" id="GO:0003676">
    <property type="term" value="F:nucleic acid binding"/>
    <property type="evidence" value="ECO:0007669"/>
    <property type="project" value="InterPro"/>
</dbReference>
<comment type="caution">
    <text evidence="4">The sequence shown here is derived from an EMBL/GenBank/DDBJ whole genome shotgun (WGS) entry which is preliminary data.</text>
</comment>
<dbReference type="PROSITE" id="PS50158">
    <property type="entry name" value="ZF_CCHC"/>
    <property type="match status" value="1"/>
</dbReference>
<feature type="compositionally biased region" description="Low complexity" evidence="2">
    <location>
        <begin position="1"/>
        <end position="13"/>
    </location>
</feature>
<reference evidence="4" key="1">
    <citation type="submission" date="2022-07" db="EMBL/GenBank/DDBJ databases">
        <title>Phylogenomic reconstructions and comparative analyses of Kickxellomycotina fungi.</title>
        <authorList>
            <person name="Reynolds N.K."/>
            <person name="Stajich J.E."/>
            <person name="Barry K."/>
            <person name="Grigoriev I.V."/>
            <person name="Crous P."/>
            <person name="Smith M.E."/>
        </authorList>
    </citation>
    <scope>NUCLEOTIDE SEQUENCE</scope>
    <source>
        <strain evidence="4">RSA 1196</strain>
    </source>
</reference>
<keyword evidence="1" id="KW-0863">Zinc-finger</keyword>
<feature type="domain" description="CCHC-type" evidence="3">
    <location>
        <begin position="270"/>
        <end position="285"/>
    </location>
</feature>
<feature type="non-terminal residue" evidence="4">
    <location>
        <position position="377"/>
    </location>
</feature>
<dbReference type="Proteomes" id="UP001150925">
    <property type="component" value="Unassembled WGS sequence"/>
</dbReference>
<feature type="region of interest" description="Disordered" evidence="2">
    <location>
        <begin position="1"/>
        <end position="21"/>
    </location>
</feature>
<name>A0A9W8ANQ9_9FUNG</name>
<dbReference type="OrthoDB" id="5724908at2759"/>
<dbReference type="InterPro" id="IPR036875">
    <property type="entry name" value="Znf_CCHC_sf"/>
</dbReference>
<dbReference type="SUPFAM" id="SSF57756">
    <property type="entry name" value="Retrovirus zinc finger-like domains"/>
    <property type="match status" value="1"/>
</dbReference>
<evidence type="ECO:0000259" key="3">
    <source>
        <dbReference type="PROSITE" id="PS50158"/>
    </source>
</evidence>
<protein>
    <recommendedName>
        <fullName evidence="3">CCHC-type domain-containing protein</fullName>
    </recommendedName>
</protein>
<keyword evidence="1" id="KW-0862">Zinc</keyword>
<evidence type="ECO:0000313" key="4">
    <source>
        <dbReference type="EMBL" id="KAJ1949220.1"/>
    </source>
</evidence>
<proteinExistence type="predicted"/>
<evidence type="ECO:0000313" key="5">
    <source>
        <dbReference type="Proteomes" id="UP001150925"/>
    </source>
</evidence>
<evidence type="ECO:0000256" key="1">
    <source>
        <dbReference type="PROSITE-ProRule" id="PRU00047"/>
    </source>
</evidence>
<feature type="region of interest" description="Disordered" evidence="2">
    <location>
        <begin position="203"/>
        <end position="231"/>
    </location>
</feature>
<dbReference type="GO" id="GO:0008270">
    <property type="term" value="F:zinc ion binding"/>
    <property type="evidence" value="ECO:0007669"/>
    <property type="project" value="UniProtKB-KW"/>
</dbReference>
<feature type="compositionally biased region" description="Basic and acidic residues" evidence="2">
    <location>
        <begin position="216"/>
        <end position="231"/>
    </location>
</feature>
<dbReference type="InterPro" id="IPR001878">
    <property type="entry name" value="Znf_CCHC"/>
</dbReference>
<accession>A0A9W8ANQ9</accession>
<feature type="non-terminal residue" evidence="4">
    <location>
        <position position="1"/>
    </location>
</feature>
<gene>
    <name evidence="4" type="ORF">IWQ62_006769</name>
</gene>
<evidence type="ECO:0000256" key="2">
    <source>
        <dbReference type="SAM" id="MobiDB-lite"/>
    </source>
</evidence>
<keyword evidence="5" id="KW-1185">Reference proteome</keyword>
<organism evidence="4 5">
    <name type="scientific">Dispira parvispora</name>
    <dbReference type="NCBI Taxonomy" id="1520584"/>
    <lineage>
        <taxon>Eukaryota</taxon>
        <taxon>Fungi</taxon>
        <taxon>Fungi incertae sedis</taxon>
        <taxon>Zoopagomycota</taxon>
        <taxon>Kickxellomycotina</taxon>
        <taxon>Dimargaritomycetes</taxon>
        <taxon>Dimargaritales</taxon>
        <taxon>Dimargaritaceae</taxon>
        <taxon>Dispira</taxon>
    </lineage>
</organism>
<keyword evidence="1" id="KW-0479">Metal-binding</keyword>
<dbReference type="EMBL" id="JANBPY010004082">
    <property type="protein sequence ID" value="KAJ1949220.1"/>
    <property type="molecule type" value="Genomic_DNA"/>
</dbReference>